<evidence type="ECO:0000256" key="5">
    <source>
        <dbReference type="ARBA" id="ARBA00023136"/>
    </source>
</evidence>
<feature type="region of interest" description="Disordered" evidence="6">
    <location>
        <begin position="448"/>
        <end position="478"/>
    </location>
</feature>
<dbReference type="PANTHER" id="PTHR45898">
    <property type="entry name" value="TOM1-LIKE PROTEIN"/>
    <property type="match status" value="1"/>
</dbReference>
<feature type="compositionally biased region" description="Low complexity" evidence="6">
    <location>
        <begin position="633"/>
        <end position="643"/>
    </location>
</feature>
<dbReference type="Proteomes" id="UP000775213">
    <property type="component" value="Unassembled WGS sequence"/>
</dbReference>
<dbReference type="Gene3D" id="1.25.40.90">
    <property type="match status" value="1"/>
</dbReference>
<feature type="compositionally biased region" description="Low complexity" evidence="6">
    <location>
        <begin position="299"/>
        <end position="314"/>
    </location>
</feature>
<evidence type="ECO:0000313" key="9">
    <source>
        <dbReference type="EMBL" id="KAH0448427.1"/>
    </source>
</evidence>
<organism evidence="9 10">
    <name type="scientific">Dendrobium chrysotoxum</name>
    <name type="common">Orchid</name>
    <dbReference type="NCBI Taxonomy" id="161865"/>
    <lineage>
        <taxon>Eukaryota</taxon>
        <taxon>Viridiplantae</taxon>
        <taxon>Streptophyta</taxon>
        <taxon>Embryophyta</taxon>
        <taxon>Tracheophyta</taxon>
        <taxon>Spermatophyta</taxon>
        <taxon>Magnoliopsida</taxon>
        <taxon>Liliopsida</taxon>
        <taxon>Asparagales</taxon>
        <taxon>Orchidaceae</taxon>
        <taxon>Epidendroideae</taxon>
        <taxon>Malaxideae</taxon>
        <taxon>Dendrobiinae</taxon>
        <taxon>Dendrobium</taxon>
    </lineage>
</organism>
<dbReference type="SUPFAM" id="SSF89009">
    <property type="entry name" value="GAT-like domain"/>
    <property type="match status" value="1"/>
</dbReference>
<sequence length="711" mass="78057">MGGSLVDRATNDELIGPDWAMNIEICDILNRDPGQARDVVKGIKKRLVSKNPKVQLLALTLLETIIKNCGDIVHLQVAEKDILHEMVKIVKKKNPDIHVKEKILVLIDTWQEAFGGSRARYPQYYVAYQELLRLGAVFPQRSERSAPIFTPPQTQPLTSYPPNLRNTNYGEDLPESSAPPDFPTLSVTEIQNARGIMDVLAEMLNALDPGNREGLRQEVIVDLVEQCRSYKQRVMQLVNSTSDEELLSQGLTLNDDLQRVLAKHDAIAAGIAVRIDKPKSLQALVDIDDSKTTTKDSSKQPQQRSSASTSSPSPFEQLALPAPPASNGSAIPAKKVDPLMDLLSGEDFNAPATPNSLALVPVSESVASPSPNQNILALVDMFPQSNNNNSNVNPSSPFGSTAAFPASQTPSAAPPQLQQQSLQQPSIYSNEGVPRATESQFEQANYGTGTQINHANPTWNGQQQSLGYGMNDQGGDLPPPPWESQPVQTNQVPAQQHQVPQAMQASQIVGMQSPTAMQNGLPAGLQPQTMPGTQTGGMFPQTVQSNQFGGMYLPQMQTNPAGGMYNPPIHGGPFVAIPQQPMYGIQMSGYLQGLQQPQLYGQMGQVYPYPNPNDLSQRIYGLSMQDNRYMNTSSSYPRPSSSSFLPMSNNKPQKPEDKLFGDLVNIAKSKTNKPISKFTVVAIFYSLKLVRIVGWTTTFFLFNNYYHYYEY</sequence>
<keyword evidence="4" id="KW-0653">Protein transport</keyword>
<keyword evidence="3" id="KW-0813">Transport</keyword>
<dbReference type="InterPro" id="IPR008942">
    <property type="entry name" value="ENTH_VHS"/>
</dbReference>
<evidence type="ECO:0000256" key="1">
    <source>
        <dbReference type="ARBA" id="ARBA00004170"/>
    </source>
</evidence>
<accession>A0AAV7FYD1</accession>
<dbReference type="SUPFAM" id="SSF48464">
    <property type="entry name" value="ENTH/VHS domain"/>
    <property type="match status" value="1"/>
</dbReference>
<proteinExistence type="inferred from homology"/>
<feature type="region of interest" description="Disordered" evidence="6">
    <location>
        <begin position="631"/>
        <end position="651"/>
    </location>
</feature>
<dbReference type="AlphaFoldDB" id="A0AAV7FYD1"/>
<dbReference type="CDD" id="cd14231">
    <property type="entry name" value="GAT_GGA-like_plant"/>
    <property type="match status" value="1"/>
</dbReference>
<dbReference type="PANTHER" id="PTHR45898:SF4">
    <property type="entry name" value="TARGET OF MYB PROTEIN 1"/>
    <property type="match status" value="1"/>
</dbReference>
<comment type="subcellular location">
    <subcellularLocation>
        <location evidence="1">Membrane</location>
        <topology evidence="1">Peripheral membrane protein</topology>
    </subcellularLocation>
</comment>
<evidence type="ECO:0000256" key="6">
    <source>
        <dbReference type="SAM" id="MobiDB-lite"/>
    </source>
</evidence>
<dbReference type="GO" id="GO:0035091">
    <property type="term" value="F:phosphatidylinositol binding"/>
    <property type="evidence" value="ECO:0007669"/>
    <property type="project" value="InterPro"/>
</dbReference>
<feature type="compositionally biased region" description="Polar residues" evidence="6">
    <location>
        <begin position="448"/>
        <end position="466"/>
    </location>
</feature>
<dbReference type="GO" id="GO:0043328">
    <property type="term" value="P:protein transport to vacuole involved in ubiquitin-dependent protein catabolic process via the multivesicular body sorting pathway"/>
    <property type="evidence" value="ECO:0007669"/>
    <property type="project" value="InterPro"/>
</dbReference>
<reference evidence="9 10" key="1">
    <citation type="journal article" date="2021" name="Hortic Res">
        <title>Chromosome-scale assembly of the Dendrobium chrysotoxum genome enhances the understanding of orchid evolution.</title>
        <authorList>
            <person name="Zhang Y."/>
            <person name="Zhang G.Q."/>
            <person name="Zhang D."/>
            <person name="Liu X.D."/>
            <person name="Xu X.Y."/>
            <person name="Sun W.H."/>
            <person name="Yu X."/>
            <person name="Zhu X."/>
            <person name="Wang Z.W."/>
            <person name="Zhao X."/>
            <person name="Zhong W.Y."/>
            <person name="Chen H."/>
            <person name="Yin W.L."/>
            <person name="Huang T."/>
            <person name="Niu S.C."/>
            <person name="Liu Z.J."/>
        </authorList>
    </citation>
    <scope>NUCLEOTIDE SEQUENCE [LARGE SCALE GENOMIC DNA]</scope>
    <source>
        <strain evidence="9">Lindl</strain>
    </source>
</reference>
<evidence type="ECO:0000259" key="8">
    <source>
        <dbReference type="PROSITE" id="PS50909"/>
    </source>
</evidence>
<dbReference type="Pfam" id="PF00790">
    <property type="entry name" value="VHS"/>
    <property type="match status" value="1"/>
</dbReference>
<evidence type="ECO:0000256" key="2">
    <source>
        <dbReference type="ARBA" id="ARBA00007708"/>
    </source>
</evidence>
<dbReference type="InterPro" id="IPR002014">
    <property type="entry name" value="VHS_dom"/>
</dbReference>
<evidence type="ECO:0008006" key="11">
    <source>
        <dbReference type="Google" id="ProtNLM"/>
    </source>
</evidence>
<comment type="similarity">
    <text evidence="2">Belongs to the TOM1 family.</text>
</comment>
<dbReference type="PROSITE" id="PS50179">
    <property type="entry name" value="VHS"/>
    <property type="match status" value="1"/>
</dbReference>
<dbReference type="PROSITE" id="PS50909">
    <property type="entry name" value="GAT"/>
    <property type="match status" value="1"/>
</dbReference>
<feature type="domain" description="VHS" evidence="7">
    <location>
        <begin position="9"/>
        <end position="139"/>
    </location>
</feature>
<keyword evidence="5" id="KW-0472">Membrane</keyword>
<dbReference type="InterPro" id="IPR044836">
    <property type="entry name" value="TOL_plant"/>
</dbReference>
<dbReference type="CDD" id="cd03561">
    <property type="entry name" value="VHS"/>
    <property type="match status" value="1"/>
</dbReference>
<dbReference type="InterPro" id="IPR004152">
    <property type="entry name" value="GAT_dom"/>
</dbReference>
<dbReference type="FunFam" id="1.25.40.90:FF:000028">
    <property type="entry name" value="TOM1-like protein 2"/>
    <property type="match status" value="1"/>
</dbReference>
<dbReference type="Pfam" id="PF03127">
    <property type="entry name" value="GAT"/>
    <property type="match status" value="1"/>
</dbReference>
<feature type="domain" description="GAT" evidence="8">
    <location>
        <begin position="181"/>
        <end position="269"/>
    </location>
</feature>
<evidence type="ECO:0000256" key="4">
    <source>
        <dbReference type="ARBA" id="ARBA00022927"/>
    </source>
</evidence>
<comment type="caution">
    <text evidence="9">The sequence shown here is derived from an EMBL/GenBank/DDBJ whole genome shotgun (WGS) entry which is preliminary data.</text>
</comment>
<protein>
    <recommendedName>
        <fullName evidence="11">TOM1-like protein</fullName>
    </recommendedName>
</protein>
<dbReference type="GO" id="GO:0005737">
    <property type="term" value="C:cytoplasm"/>
    <property type="evidence" value="ECO:0007669"/>
    <property type="project" value="UniProtKB-ARBA"/>
</dbReference>
<name>A0AAV7FYD1_DENCH</name>
<feature type="compositionally biased region" description="Basic and acidic residues" evidence="6">
    <location>
        <begin position="288"/>
        <end position="298"/>
    </location>
</feature>
<dbReference type="EMBL" id="JAGFBR010000019">
    <property type="protein sequence ID" value="KAH0448427.1"/>
    <property type="molecule type" value="Genomic_DNA"/>
</dbReference>
<gene>
    <name evidence="9" type="ORF">IEQ34_022227</name>
</gene>
<evidence type="ECO:0000259" key="7">
    <source>
        <dbReference type="PROSITE" id="PS50179"/>
    </source>
</evidence>
<dbReference type="SMART" id="SM00288">
    <property type="entry name" value="VHS"/>
    <property type="match status" value="1"/>
</dbReference>
<evidence type="ECO:0000256" key="3">
    <source>
        <dbReference type="ARBA" id="ARBA00022448"/>
    </source>
</evidence>
<keyword evidence="10" id="KW-1185">Reference proteome</keyword>
<dbReference type="Gene3D" id="1.20.58.160">
    <property type="match status" value="1"/>
</dbReference>
<feature type="region of interest" description="Disordered" evidence="6">
    <location>
        <begin position="387"/>
        <end position="424"/>
    </location>
</feature>
<feature type="region of interest" description="Disordered" evidence="6">
    <location>
        <begin position="287"/>
        <end position="332"/>
    </location>
</feature>
<dbReference type="GO" id="GO:0043130">
    <property type="term" value="F:ubiquitin binding"/>
    <property type="evidence" value="ECO:0007669"/>
    <property type="project" value="InterPro"/>
</dbReference>
<dbReference type="GO" id="GO:0016020">
    <property type="term" value="C:membrane"/>
    <property type="evidence" value="ECO:0007669"/>
    <property type="project" value="UniProtKB-SubCell"/>
</dbReference>
<evidence type="ECO:0000313" key="10">
    <source>
        <dbReference type="Proteomes" id="UP000775213"/>
    </source>
</evidence>
<dbReference type="InterPro" id="IPR038425">
    <property type="entry name" value="GAT_sf"/>
</dbReference>